<dbReference type="PANTHER" id="PTHR47775:SF1">
    <property type="entry name" value="BUD SITE SELECTION PROTEIN 14"/>
    <property type="match status" value="1"/>
</dbReference>
<feature type="compositionally biased region" description="Polar residues" evidence="3">
    <location>
        <begin position="1426"/>
        <end position="1438"/>
    </location>
</feature>
<feature type="compositionally biased region" description="Gly residues" evidence="3">
    <location>
        <begin position="1"/>
        <end position="10"/>
    </location>
</feature>
<feature type="region of interest" description="Disordered" evidence="3">
    <location>
        <begin position="1864"/>
        <end position="1955"/>
    </location>
</feature>
<dbReference type="InterPro" id="IPR001452">
    <property type="entry name" value="SH3_domain"/>
</dbReference>
<feature type="compositionally biased region" description="Low complexity" evidence="3">
    <location>
        <begin position="1526"/>
        <end position="1545"/>
    </location>
</feature>
<dbReference type="SUPFAM" id="SSF54236">
    <property type="entry name" value="Ubiquitin-like"/>
    <property type="match status" value="1"/>
</dbReference>
<feature type="region of interest" description="Disordered" evidence="3">
    <location>
        <begin position="1598"/>
        <end position="1643"/>
    </location>
</feature>
<evidence type="ECO:0000256" key="1">
    <source>
        <dbReference type="ARBA" id="ARBA00022443"/>
    </source>
</evidence>
<feature type="compositionally biased region" description="Polar residues" evidence="3">
    <location>
        <begin position="1689"/>
        <end position="1710"/>
    </location>
</feature>
<dbReference type="SMART" id="SM00326">
    <property type="entry name" value="SH3"/>
    <property type="match status" value="1"/>
</dbReference>
<dbReference type="PROSITE" id="PS50002">
    <property type="entry name" value="SH3"/>
    <property type="match status" value="1"/>
</dbReference>
<evidence type="ECO:0000259" key="4">
    <source>
        <dbReference type="PROSITE" id="PS50002"/>
    </source>
</evidence>
<dbReference type="PANTHER" id="PTHR47775">
    <property type="entry name" value="BUD SITE SELECTION PROTEIN 14"/>
    <property type="match status" value="1"/>
</dbReference>
<dbReference type="InterPro" id="IPR029071">
    <property type="entry name" value="Ubiquitin-like_domsf"/>
</dbReference>
<feature type="region of interest" description="Disordered" evidence="3">
    <location>
        <begin position="107"/>
        <end position="138"/>
    </location>
</feature>
<dbReference type="GO" id="GO:0008104">
    <property type="term" value="P:intracellular protein localization"/>
    <property type="evidence" value="ECO:0007669"/>
    <property type="project" value="TreeGrafter"/>
</dbReference>
<feature type="compositionally biased region" description="Basic and acidic residues" evidence="3">
    <location>
        <begin position="373"/>
        <end position="400"/>
    </location>
</feature>
<dbReference type="InterPro" id="IPR053039">
    <property type="entry name" value="Polarity_Bud-Selection_Reg"/>
</dbReference>
<feature type="compositionally biased region" description="Basic and acidic residues" evidence="3">
    <location>
        <begin position="1206"/>
        <end position="1223"/>
    </location>
</feature>
<feature type="compositionally biased region" description="Polar residues" evidence="3">
    <location>
        <begin position="1726"/>
        <end position="1736"/>
    </location>
</feature>
<evidence type="ECO:0000256" key="2">
    <source>
        <dbReference type="PROSITE-ProRule" id="PRU00192"/>
    </source>
</evidence>
<feature type="region of interest" description="Disordered" evidence="3">
    <location>
        <begin position="1371"/>
        <end position="1586"/>
    </location>
</feature>
<sequence>MASTGLGGGSLSNLASSLRSASMATASQDSHHAYNNSNNSTSTNPNYPNNNTTNHNNISEVPDSHYHDTYAYEDDSTEEDDEEYATYIKEQQQQQHKEQQHNLVLSRHDSSDMSHDEDHAQHRHQLHDDMGNSGGAHHAQDQLVPAMLELDHQNEDDEDLEDDDEEEEEDEDEDDDESETISLTEDDIDFDLVYALHTFVATQEGQASVVRNDPLMLLEDTNVYWWLVRVLKTGVIGYIPAENIETPFERLARLNKYRNVGLSAPQAIWDDFNPRPNIELGSSDKPSNRKSVIFTAQNEFFGGSDAEWDDDEYDEEGEWYGDEGDEEDEDEDMDEDDEGTGESAGEDGASQAHLDQEARQLAMSMGADQEAASTEKTEIQLEAERMEREIMEEQRQREALEAQAQAQVQAQAQSQARAQAVQRQIDSMDIDQLGSADRSGANDRDDDTDDSDDDVNITNRYRKPLLDEDDFILDAEPKIISLTPAIARDDIPINRGHTAPGKAKKLRLSSDSTQHLNDRLSLDSEEEEREVQRQRMEERRNAKMQALFGNGNTVEPPRKTKEEYEAGLPPEVVVKKPGKFKSLFGVVKGSKDKEKEKERKERERQEKEKSKNRGGGGITGASAGIFRSRSNSNGSIGSNSSGGLKSPPLTGQAPEGASSTQEIITLRVYPGNVDFGASMYKTVIVNSQTLASEVANQAVVKFRLAPDGVASSADFFLTVKGVDGDETVLQQNDKPMAIYQSLTSHLTTPLPKDHRLSISSVSSMMSINSTNSYMSNTPSSPNSVRRIGSGKVHDPAQRSIRFFLNKKIRRSGSTSGPSTPTTPTMEDFVWVKVICLAQDLPASVVVLEGMSTVTPRELLQSKHVDPASFASKIELWLPLQVISNVGDVVYKALERMEIRTGVVDGVAEHFLKARRMSAPDGLLIHYQLSLQLMALPPGLAMAHKMGDEISLLPETPLHKCLEDHRLMPIRRSPKADVASMPTAPDYIFYLRKAAKSVQAEEEVRQKKQTGKKVPEPLQAQSLHSASQNGGALEPGLSSPTSPRGHRSMSNDIGSRPLSPGSPMSPQQQHARSIMQAALQSTRGPASPTGGALPSGVRIPRRTDSVVMGPTSPIKSTIVVDGSGRPSPTPSIQSLQQQQQQQQQQHVQSGAGSRTPTPDQLAMRQRARSPSVGQGQAPSSPLLRSQQVPSPAPSNLSNYGVGGADQDESRSLTPDRVHRAERAQRVTSPTMSSHGPSPLSLSSSVPSQEQERSASRESTNQAKAMSSWQRDSTMSTRDEMNYSRPTSAHGLAASKVAPLNIKKNSTQGVDIVLNKGVIRSSRLINSRQYRYSFIPTEGGEEIDISEIIEDILGEDDEDDLDEDEDDGHLEILPVIHDDEPPGTPTQESMSHKDRAAAAVARASQTVAASMARRQASASSPGHHRPQRSVSNSSGMSRTSTQERDVLEHLGQLARGGDTLLKLERVLKSVDGVSDDMGGRSPMASTPTMQHQQQMGEFAESEESLQILDVSNSAGNSPMQPSIRTMHSNSSSPTPGGSGSRTGSPISARSMDSQYASKGWPSSTGPFANSPIARSGSPSQHLKKRDSDVEIQVASVATLSARSVSPMPMVRSVTPGSPQSLRPGSPYGVSRSTLSASPAGAGKPLSSLGMAAAAAAAVATTTGGADVSGAGGVEGAPSSSRSFSPIPRRLQQGSGASSPSSLNGGSQPLSVQTSTLLPSLGPSSAGSNVTGSPASLRSGTAGAAGTQLRSRSASASVAETNSGARMPGSGNRDMTKEQWLLSSDYNAGMQDLLTLVRGGRSSSVSHVSTTSTGFGALSRAGGMGAIGGIGGVGGGAYIGPDGKLVQLPSAFKASLLSHSKAAKKLKELKSSTTSRHDTQGQAGYDADGNQQKQQQQQQRSERSNDQHHHNLDNDDKQSGISHDDNQYDKKKKKNHDALLEEEDEDDGDDDNSSDDGSLKMQMLEFMTRELSLKDVAPDCHPEVLACWQEVDAALDRVEGELDALLAKVKTTVF</sequence>
<evidence type="ECO:0000256" key="3">
    <source>
        <dbReference type="SAM" id="MobiDB-lite"/>
    </source>
</evidence>
<feature type="compositionally biased region" description="Low complexity" evidence="3">
    <location>
        <begin position="1711"/>
        <end position="1725"/>
    </location>
</feature>
<feature type="compositionally biased region" description="Acidic residues" evidence="3">
    <location>
        <begin position="1937"/>
        <end position="1951"/>
    </location>
</feature>
<keyword evidence="1 2" id="KW-0728">SH3 domain</keyword>
<feature type="domain" description="Ras-associating" evidence="5">
    <location>
        <begin position="662"/>
        <end position="763"/>
    </location>
</feature>
<evidence type="ECO:0000313" key="7">
    <source>
        <dbReference type="Proteomes" id="UP000807716"/>
    </source>
</evidence>
<feature type="compositionally biased region" description="Basic and acidic residues" evidence="3">
    <location>
        <begin position="1864"/>
        <end position="1876"/>
    </location>
</feature>
<feature type="compositionally biased region" description="Polar residues" evidence="3">
    <location>
        <begin position="1745"/>
        <end position="1761"/>
    </location>
</feature>
<feature type="region of interest" description="Disordered" evidence="3">
    <location>
        <begin position="491"/>
        <end position="541"/>
    </location>
</feature>
<dbReference type="EMBL" id="JAAAJB010000327">
    <property type="protein sequence ID" value="KAG0258380.1"/>
    <property type="molecule type" value="Genomic_DNA"/>
</dbReference>
<feature type="compositionally biased region" description="Basic and acidic residues" evidence="3">
    <location>
        <begin position="589"/>
        <end position="611"/>
    </location>
</feature>
<feature type="compositionally biased region" description="Low complexity" evidence="3">
    <location>
        <begin position="1231"/>
        <end position="1247"/>
    </location>
</feature>
<dbReference type="Gene3D" id="2.30.30.40">
    <property type="entry name" value="SH3 Domains"/>
    <property type="match status" value="1"/>
</dbReference>
<feature type="compositionally biased region" description="Low complexity" evidence="3">
    <location>
        <begin position="1673"/>
        <end position="1687"/>
    </location>
</feature>
<dbReference type="PROSITE" id="PS50200">
    <property type="entry name" value="RA"/>
    <property type="match status" value="1"/>
</dbReference>
<reference evidence="6" key="1">
    <citation type="journal article" date="2020" name="Fungal Divers.">
        <title>Resolving the Mortierellaceae phylogeny through synthesis of multi-gene phylogenetics and phylogenomics.</title>
        <authorList>
            <person name="Vandepol N."/>
            <person name="Liber J."/>
            <person name="Desiro A."/>
            <person name="Na H."/>
            <person name="Kennedy M."/>
            <person name="Barry K."/>
            <person name="Grigoriev I.V."/>
            <person name="Miller A.N."/>
            <person name="O'Donnell K."/>
            <person name="Stajich J.E."/>
            <person name="Bonito G."/>
        </authorList>
    </citation>
    <scope>NUCLEOTIDE SEQUENCE</scope>
    <source>
        <strain evidence="6">BC1065</strain>
    </source>
</reference>
<feature type="region of interest" description="Disordered" evidence="3">
    <location>
        <begin position="1"/>
        <end position="68"/>
    </location>
</feature>
<dbReference type="GO" id="GO:0015630">
    <property type="term" value="C:microtubule cytoskeleton"/>
    <property type="evidence" value="ECO:0007669"/>
    <property type="project" value="TreeGrafter"/>
</dbReference>
<dbReference type="GO" id="GO:0030950">
    <property type="term" value="P:establishment or maintenance of actin cytoskeleton polarity"/>
    <property type="evidence" value="ECO:0007669"/>
    <property type="project" value="TreeGrafter"/>
</dbReference>
<feature type="compositionally biased region" description="Low complexity" evidence="3">
    <location>
        <begin position="620"/>
        <end position="643"/>
    </location>
</feature>
<feature type="compositionally biased region" description="Polar residues" evidence="3">
    <location>
        <begin position="1548"/>
        <end position="1565"/>
    </location>
</feature>
<keyword evidence="7" id="KW-1185">Reference proteome</keyword>
<feature type="compositionally biased region" description="Polar residues" evidence="3">
    <location>
        <begin position="1507"/>
        <end position="1525"/>
    </location>
</feature>
<feature type="region of interest" description="Disordered" evidence="3">
    <location>
        <begin position="1661"/>
        <end position="1771"/>
    </location>
</feature>
<evidence type="ECO:0000259" key="5">
    <source>
        <dbReference type="PROSITE" id="PS50200"/>
    </source>
</evidence>
<feature type="compositionally biased region" description="Polar residues" evidence="3">
    <location>
        <begin position="1258"/>
        <end position="1274"/>
    </location>
</feature>
<gene>
    <name evidence="6" type="ORF">DFQ27_004668</name>
</gene>
<proteinExistence type="predicted"/>
<accession>A0A9P6Q172</accession>
<feature type="compositionally biased region" description="Polar residues" evidence="3">
    <location>
        <begin position="1037"/>
        <end position="1052"/>
    </location>
</feature>
<dbReference type="InterPro" id="IPR036028">
    <property type="entry name" value="SH3-like_dom_sf"/>
</dbReference>
<dbReference type="GO" id="GO:0007165">
    <property type="term" value="P:signal transduction"/>
    <property type="evidence" value="ECO:0007669"/>
    <property type="project" value="InterPro"/>
</dbReference>
<evidence type="ECO:0008006" key="8">
    <source>
        <dbReference type="Google" id="ProtNLM"/>
    </source>
</evidence>
<dbReference type="SUPFAM" id="SSF50044">
    <property type="entry name" value="SH3-domain"/>
    <property type="match status" value="1"/>
</dbReference>
<dbReference type="GO" id="GO:0051286">
    <property type="term" value="C:cell tip"/>
    <property type="evidence" value="ECO:0007669"/>
    <property type="project" value="TreeGrafter"/>
</dbReference>
<feature type="compositionally biased region" description="Low complexity" evidence="3">
    <location>
        <begin position="11"/>
        <end position="57"/>
    </location>
</feature>
<feature type="compositionally biased region" description="Acidic residues" evidence="3">
    <location>
        <begin position="306"/>
        <end position="340"/>
    </location>
</feature>
<name>A0A9P6Q172_9FUNG</name>
<feature type="compositionally biased region" description="Acidic residues" evidence="3">
    <location>
        <begin position="444"/>
        <end position="455"/>
    </location>
</feature>
<feature type="region of interest" description="Disordered" evidence="3">
    <location>
        <begin position="585"/>
        <end position="658"/>
    </location>
</feature>
<dbReference type="OrthoDB" id="196165at2759"/>
<feature type="region of interest" description="Disordered" evidence="3">
    <location>
        <begin position="155"/>
        <end position="183"/>
    </location>
</feature>
<feature type="compositionally biased region" description="Low complexity" evidence="3">
    <location>
        <begin position="401"/>
        <end position="424"/>
    </location>
</feature>
<feature type="region of interest" description="Disordered" evidence="3">
    <location>
        <begin position="301"/>
        <end position="460"/>
    </location>
</feature>
<organism evidence="6 7">
    <name type="scientific">Actinomortierella ambigua</name>
    <dbReference type="NCBI Taxonomy" id="1343610"/>
    <lineage>
        <taxon>Eukaryota</taxon>
        <taxon>Fungi</taxon>
        <taxon>Fungi incertae sedis</taxon>
        <taxon>Mucoromycota</taxon>
        <taxon>Mortierellomycotina</taxon>
        <taxon>Mortierellomycetes</taxon>
        <taxon>Mortierellales</taxon>
        <taxon>Mortierellaceae</taxon>
        <taxon>Actinomortierella</taxon>
    </lineage>
</organism>
<protein>
    <recommendedName>
        <fullName evidence="8">SH3 domain-containing protein</fullName>
    </recommendedName>
</protein>
<evidence type="ECO:0000313" key="6">
    <source>
        <dbReference type="EMBL" id="KAG0258380.1"/>
    </source>
</evidence>
<feature type="compositionally biased region" description="Low complexity" evidence="3">
    <location>
        <begin position="1395"/>
        <end position="1418"/>
    </location>
</feature>
<dbReference type="Pfam" id="PF00018">
    <property type="entry name" value="SH3_1"/>
    <property type="match status" value="1"/>
</dbReference>
<feature type="compositionally biased region" description="Basic and acidic residues" evidence="3">
    <location>
        <begin position="1897"/>
        <end position="1926"/>
    </location>
</feature>
<feature type="compositionally biased region" description="Basic and acidic residues" evidence="3">
    <location>
        <begin position="530"/>
        <end position="541"/>
    </location>
</feature>
<comment type="caution">
    <text evidence="6">The sequence shown here is derived from an EMBL/GenBank/DDBJ whole genome shotgun (WGS) entry which is preliminary data.</text>
</comment>
<feature type="compositionally biased region" description="Basic and acidic residues" evidence="3">
    <location>
        <begin position="107"/>
        <end position="130"/>
    </location>
</feature>
<feature type="compositionally biased region" description="Polar residues" evidence="3">
    <location>
        <begin position="1170"/>
        <end position="1197"/>
    </location>
</feature>
<feature type="compositionally biased region" description="Polar residues" evidence="3">
    <location>
        <begin position="1145"/>
        <end position="1157"/>
    </location>
</feature>
<dbReference type="Pfam" id="PF00788">
    <property type="entry name" value="RA"/>
    <property type="match status" value="1"/>
</dbReference>
<dbReference type="InterPro" id="IPR000159">
    <property type="entry name" value="RA_dom"/>
</dbReference>
<dbReference type="Proteomes" id="UP000807716">
    <property type="component" value="Unassembled WGS sequence"/>
</dbReference>
<feature type="domain" description="SH3" evidence="4">
    <location>
        <begin position="188"/>
        <end position="249"/>
    </location>
</feature>
<feature type="compositionally biased region" description="Polar residues" evidence="3">
    <location>
        <begin position="1481"/>
        <end position="1493"/>
    </location>
</feature>
<feature type="compositionally biased region" description="Polar residues" evidence="3">
    <location>
        <begin position="1061"/>
        <end position="1070"/>
    </location>
</feature>
<feature type="region of interest" description="Disordered" evidence="3">
    <location>
        <begin position="1022"/>
        <end position="1284"/>
    </location>
</feature>
<feature type="compositionally biased region" description="Low complexity" evidence="3">
    <location>
        <begin position="1135"/>
        <end position="1144"/>
    </location>
</feature>